<dbReference type="GeneID" id="81368881"/>
<dbReference type="InterPro" id="IPR006856">
    <property type="entry name" value="MATalpha_HMGbox"/>
</dbReference>
<feature type="domain" description="Alpha box" evidence="7">
    <location>
        <begin position="135"/>
        <end position="190"/>
    </location>
</feature>
<comment type="subcellular location">
    <subcellularLocation>
        <location evidence="5">Nucleus</location>
    </subcellularLocation>
</comment>
<keyword evidence="2 5" id="KW-0238">DNA-binding</keyword>
<evidence type="ECO:0000256" key="5">
    <source>
        <dbReference type="RuleBase" id="RU003516"/>
    </source>
</evidence>
<evidence type="ECO:0000256" key="6">
    <source>
        <dbReference type="SAM" id="MobiDB-lite"/>
    </source>
</evidence>
<evidence type="ECO:0000256" key="2">
    <source>
        <dbReference type="ARBA" id="ARBA00023125"/>
    </source>
</evidence>
<dbReference type="Pfam" id="PF04769">
    <property type="entry name" value="MATalpha_HMGbox"/>
    <property type="match status" value="1"/>
</dbReference>
<evidence type="ECO:0000256" key="4">
    <source>
        <dbReference type="ARBA" id="ARBA00023242"/>
    </source>
</evidence>
<dbReference type="GO" id="GO:0005634">
    <property type="term" value="C:nucleus"/>
    <property type="evidence" value="ECO:0007669"/>
    <property type="project" value="UniProtKB-SubCell"/>
</dbReference>
<keyword evidence="4 5" id="KW-0539">Nucleus</keyword>
<dbReference type="AlphaFoldDB" id="A0A9W9W294"/>
<dbReference type="PROSITE" id="PS51325">
    <property type="entry name" value="ALPHA_BOX"/>
    <property type="match status" value="1"/>
</dbReference>
<dbReference type="GO" id="GO:0045895">
    <property type="term" value="P:positive regulation of mating-type specific transcription, DNA-templated"/>
    <property type="evidence" value="ECO:0007669"/>
    <property type="project" value="InterPro"/>
</dbReference>
<name>A0A9W9W294_9EURO</name>
<comment type="caution">
    <text evidence="8">The sequence shown here is derived from an EMBL/GenBank/DDBJ whole genome shotgun (WGS) entry which is preliminary data.</text>
</comment>
<dbReference type="RefSeq" id="XP_056489203.1">
    <property type="nucleotide sequence ID" value="XM_056629901.1"/>
</dbReference>
<dbReference type="OrthoDB" id="5398665at2759"/>
<keyword evidence="3 5" id="KW-0804">Transcription</keyword>
<dbReference type="GO" id="GO:0008301">
    <property type="term" value="F:DNA binding, bending"/>
    <property type="evidence" value="ECO:0007669"/>
    <property type="project" value="InterPro"/>
</dbReference>
<evidence type="ECO:0000259" key="7">
    <source>
        <dbReference type="PROSITE" id="PS51325"/>
    </source>
</evidence>
<keyword evidence="1 5" id="KW-0805">Transcription regulation</keyword>
<organism evidence="8 9">
    <name type="scientific">Penicillium cosmopolitanum</name>
    <dbReference type="NCBI Taxonomy" id="1131564"/>
    <lineage>
        <taxon>Eukaryota</taxon>
        <taxon>Fungi</taxon>
        <taxon>Dikarya</taxon>
        <taxon>Ascomycota</taxon>
        <taxon>Pezizomycotina</taxon>
        <taxon>Eurotiomycetes</taxon>
        <taxon>Eurotiomycetidae</taxon>
        <taxon>Eurotiales</taxon>
        <taxon>Aspergillaceae</taxon>
        <taxon>Penicillium</taxon>
    </lineage>
</organism>
<feature type="compositionally biased region" description="Basic and acidic residues" evidence="6">
    <location>
        <begin position="356"/>
        <end position="368"/>
    </location>
</feature>
<keyword evidence="9" id="KW-1185">Reference proteome</keyword>
<dbReference type="Proteomes" id="UP001147747">
    <property type="component" value="Unassembled WGS sequence"/>
</dbReference>
<sequence length="381" mass="43799">MAATEPIQRNHTRLIPIISQSDEDRRIREEAEWTPTILRFFDYLTAVPVDRAFRILGLWTAELTFEDFAATMVAKIPTSWFSETHYAPVGPRLVFANNRLSLEQSQESDRAPLILPFHVFSNPSEQISPPPGPPSKRRALNCFMAFRSYFSGIFPGIRQATKSSLLSEIWKTDPLKSHWSLLARAYTIIRDNFRMEDPTLPLFIRLVANYMGMPLPRAYLALCGFTVELQLFPERRYKVHGPNLNERIIPHVRTIEISEIVAFLQASELYQMEQYPSSIWPYENSPRENGQMAVRIDPDQPVIDDPLAGLFDERNWELDLEDTYSVVDDSLDPDQDLVYWPAIDLNSLARFDDERMETSDGYRARRNDGSISGVPPLPSNS</sequence>
<feature type="region of interest" description="Disordered" evidence="6">
    <location>
        <begin position="356"/>
        <end position="381"/>
    </location>
</feature>
<evidence type="ECO:0000256" key="1">
    <source>
        <dbReference type="ARBA" id="ARBA00023015"/>
    </source>
</evidence>
<evidence type="ECO:0000313" key="8">
    <source>
        <dbReference type="EMBL" id="KAJ5397151.1"/>
    </source>
</evidence>
<evidence type="ECO:0000313" key="9">
    <source>
        <dbReference type="Proteomes" id="UP001147747"/>
    </source>
</evidence>
<gene>
    <name evidence="8" type="ORF">N7509_005264</name>
</gene>
<dbReference type="EMBL" id="JAPZBU010000006">
    <property type="protein sequence ID" value="KAJ5397151.1"/>
    <property type="molecule type" value="Genomic_DNA"/>
</dbReference>
<reference evidence="8" key="2">
    <citation type="journal article" date="2023" name="IMA Fungus">
        <title>Comparative genomic study of the Penicillium genus elucidates a diverse pangenome and 15 lateral gene transfer events.</title>
        <authorList>
            <person name="Petersen C."/>
            <person name="Sorensen T."/>
            <person name="Nielsen M.R."/>
            <person name="Sondergaard T.E."/>
            <person name="Sorensen J.L."/>
            <person name="Fitzpatrick D.A."/>
            <person name="Frisvad J.C."/>
            <person name="Nielsen K.L."/>
        </authorList>
    </citation>
    <scope>NUCLEOTIDE SEQUENCE</scope>
    <source>
        <strain evidence="8">IBT 29677</strain>
    </source>
</reference>
<reference evidence="8" key="1">
    <citation type="submission" date="2022-12" db="EMBL/GenBank/DDBJ databases">
        <authorList>
            <person name="Petersen C."/>
        </authorList>
    </citation>
    <scope>NUCLEOTIDE SEQUENCE</scope>
    <source>
        <strain evidence="8">IBT 29677</strain>
    </source>
</reference>
<protein>
    <submittedName>
        <fullName evidence="8">Mating type protein</fullName>
    </submittedName>
</protein>
<evidence type="ECO:0000256" key="3">
    <source>
        <dbReference type="ARBA" id="ARBA00023163"/>
    </source>
</evidence>
<proteinExistence type="inferred from homology"/>
<accession>A0A9W9W294</accession>
<comment type="similarity">
    <text evidence="5">Belongs to the MATALPHA1 family.</text>
</comment>